<dbReference type="OrthoDB" id="9807742at2"/>
<protein>
    <submittedName>
        <fullName evidence="1">HAD family phosphatase</fullName>
    </submittedName>
</protein>
<dbReference type="CDD" id="cd02603">
    <property type="entry name" value="HAD_sEH-N_like"/>
    <property type="match status" value="1"/>
</dbReference>
<dbReference type="InterPro" id="IPR023214">
    <property type="entry name" value="HAD_sf"/>
</dbReference>
<dbReference type="Proteomes" id="UP000306575">
    <property type="component" value="Unassembled WGS sequence"/>
</dbReference>
<dbReference type="InterPro" id="IPR006439">
    <property type="entry name" value="HAD-SF_hydro_IA"/>
</dbReference>
<sequence length="206" mass="23495">MASQAVIFDIGNVLIRWQPEAYYDRVIGPSRREAFFTETDILEMHLGIDAGAPFEETIVAHAKRHPAWHDEIMMWHDDWNALASPAIDHSVRLLAALKRRKVPVFTLTNFGAENFPISQDHYEFLKTFDRYYVSGDLKMIKPDANIYAHVESDCGLAPEALLFADDRQENIDAAAARGWKTHHFMDPQGWADRLIAEGLLEKDDAT</sequence>
<evidence type="ECO:0000313" key="2">
    <source>
        <dbReference type="Proteomes" id="UP000306575"/>
    </source>
</evidence>
<dbReference type="Pfam" id="PF00702">
    <property type="entry name" value="Hydrolase"/>
    <property type="match status" value="1"/>
</dbReference>
<dbReference type="SFLD" id="SFLDG01129">
    <property type="entry name" value="C1.5:_HAD__Beta-PGM__Phosphata"/>
    <property type="match status" value="1"/>
</dbReference>
<dbReference type="AlphaFoldDB" id="A0A4U7N7W6"/>
<name>A0A4U7N7W6_9RHOB</name>
<dbReference type="SFLD" id="SFLDS00003">
    <property type="entry name" value="Haloacid_Dehalogenase"/>
    <property type="match status" value="1"/>
</dbReference>
<accession>A0A4U7N7W6</accession>
<dbReference type="NCBIfam" id="TIGR01509">
    <property type="entry name" value="HAD-SF-IA-v3"/>
    <property type="match status" value="1"/>
</dbReference>
<dbReference type="SUPFAM" id="SSF56784">
    <property type="entry name" value="HAD-like"/>
    <property type="match status" value="1"/>
</dbReference>
<reference evidence="1 2" key="1">
    <citation type="submission" date="2019-04" db="EMBL/GenBank/DDBJ databases">
        <title>Genome sequence of Pelagicola litoralis CL-ES2.</title>
        <authorList>
            <person name="Cao J."/>
        </authorList>
    </citation>
    <scope>NUCLEOTIDE SEQUENCE [LARGE SCALE GENOMIC DNA]</scope>
    <source>
        <strain evidence="1 2">CL-ES2</strain>
    </source>
</reference>
<dbReference type="InterPro" id="IPR036412">
    <property type="entry name" value="HAD-like_sf"/>
</dbReference>
<dbReference type="PRINTS" id="PR00413">
    <property type="entry name" value="HADHALOGNASE"/>
</dbReference>
<dbReference type="PANTHER" id="PTHR43611:SF3">
    <property type="entry name" value="FLAVIN MONONUCLEOTIDE HYDROLASE 1, CHLOROPLATIC"/>
    <property type="match status" value="1"/>
</dbReference>
<dbReference type="Gene3D" id="1.10.150.240">
    <property type="entry name" value="Putative phosphatase, domain 2"/>
    <property type="match status" value="1"/>
</dbReference>
<dbReference type="InterPro" id="IPR023198">
    <property type="entry name" value="PGP-like_dom2"/>
</dbReference>
<organism evidence="1 2">
    <name type="scientific">Shimia litoralis</name>
    <dbReference type="NCBI Taxonomy" id="420403"/>
    <lineage>
        <taxon>Bacteria</taxon>
        <taxon>Pseudomonadati</taxon>
        <taxon>Pseudomonadota</taxon>
        <taxon>Alphaproteobacteria</taxon>
        <taxon>Rhodobacterales</taxon>
        <taxon>Roseobacteraceae</taxon>
    </lineage>
</organism>
<keyword evidence="2" id="KW-1185">Reference proteome</keyword>
<proteinExistence type="predicted"/>
<dbReference type="PANTHER" id="PTHR43611">
    <property type="entry name" value="ALPHA-D-GLUCOSE 1-PHOSPHATE PHOSPHATASE"/>
    <property type="match status" value="1"/>
</dbReference>
<comment type="caution">
    <text evidence="1">The sequence shown here is derived from an EMBL/GenBank/DDBJ whole genome shotgun (WGS) entry which is preliminary data.</text>
</comment>
<dbReference type="EMBL" id="SULI01000002">
    <property type="protein sequence ID" value="TKZ22015.1"/>
    <property type="molecule type" value="Genomic_DNA"/>
</dbReference>
<gene>
    <name evidence="1" type="ORF">FAP39_02115</name>
</gene>
<dbReference type="Gene3D" id="3.40.50.1000">
    <property type="entry name" value="HAD superfamily/HAD-like"/>
    <property type="match status" value="1"/>
</dbReference>
<dbReference type="RefSeq" id="WP_138014727.1">
    <property type="nucleotide sequence ID" value="NZ_SULI01000002.1"/>
</dbReference>
<evidence type="ECO:0000313" key="1">
    <source>
        <dbReference type="EMBL" id="TKZ22015.1"/>
    </source>
</evidence>